<name>A0A2G5UW06_9PELO</name>
<evidence type="ECO:0000256" key="1">
    <source>
        <dbReference type="ARBA" id="ARBA00022771"/>
    </source>
</evidence>
<protein>
    <recommendedName>
        <fullName evidence="5">RING-type domain-containing protein</fullName>
    </recommendedName>
</protein>
<dbReference type="GO" id="GO:0045087">
    <property type="term" value="P:innate immune response"/>
    <property type="evidence" value="ECO:0007669"/>
    <property type="project" value="TreeGrafter"/>
</dbReference>
<evidence type="ECO:0000313" key="7">
    <source>
        <dbReference type="Proteomes" id="UP000230233"/>
    </source>
</evidence>
<comment type="caution">
    <text evidence="6">The sequence shown here is derived from an EMBL/GenBank/DDBJ whole genome shotgun (WGS) entry which is preliminary data.</text>
</comment>
<dbReference type="Proteomes" id="UP000230233">
    <property type="component" value="Chromosome II"/>
</dbReference>
<accession>A0A2G5UW06</accession>
<reference evidence="7" key="1">
    <citation type="submission" date="2017-10" db="EMBL/GenBank/DDBJ databases">
        <title>Rapid genome shrinkage in a self-fertile nematode reveals novel sperm competition proteins.</title>
        <authorList>
            <person name="Yin D."/>
            <person name="Schwarz E.M."/>
            <person name="Thomas C.G."/>
            <person name="Felde R.L."/>
            <person name="Korf I.F."/>
            <person name="Cutter A.D."/>
            <person name="Schartner C.M."/>
            <person name="Ralston E.J."/>
            <person name="Meyer B.J."/>
            <person name="Haag E.S."/>
        </authorList>
    </citation>
    <scope>NUCLEOTIDE SEQUENCE [LARGE SCALE GENOMIC DNA]</scope>
    <source>
        <strain evidence="7">JU1422</strain>
    </source>
</reference>
<keyword evidence="1 3" id="KW-0479">Metal-binding</keyword>
<dbReference type="Pfam" id="PF13639">
    <property type="entry name" value="zf-RING_2"/>
    <property type="match status" value="1"/>
</dbReference>
<dbReference type="Gene3D" id="3.30.40.10">
    <property type="entry name" value="Zinc/RING finger domain, C3HC4 (zinc finger)"/>
    <property type="match status" value="1"/>
</dbReference>
<dbReference type="GO" id="GO:0045121">
    <property type="term" value="C:membrane raft"/>
    <property type="evidence" value="ECO:0007669"/>
    <property type="project" value="TreeGrafter"/>
</dbReference>
<gene>
    <name evidence="6" type="primary">Cnig_chr_II.g4367</name>
    <name evidence="6" type="ORF">B9Z55_004367</name>
</gene>
<evidence type="ECO:0000313" key="6">
    <source>
        <dbReference type="EMBL" id="PIC43745.1"/>
    </source>
</evidence>
<evidence type="ECO:0000256" key="2">
    <source>
        <dbReference type="ARBA" id="ARBA00022833"/>
    </source>
</evidence>
<dbReference type="AlphaFoldDB" id="A0A2G5UW06"/>
<dbReference type="PANTHER" id="PTHR21447">
    <property type="entry name" value="RING-TYPE DOMAIN-CONTAINING PROTEIN-RELATED"/>
    <property type="match status" value="1"/>
</dbReference>
<keyword evidence="7" id="KW-1185">Reference proteome</keyword>
<feature type="domain" description="RING-type" evidence="5">
    <location>
        <begin position="413"/>
        <end position="456"/>
    </location>
</feature>
<dbReference type="PANTHER" id="PTHR21447:SF13">
    <property type="entry name" value="RING-TYPE DOMAIN-CONTAINING PROTEIN"/>
    <property type="match status" value="1"/>
</dbReference>
<dbReference type="SUPFAM" id="SSF57850">
    <property type="entry name" value="RING/U-box"/>
    <property type="match status" value="1"/>
</dbReference>
<dbReference type="InterPro" id="IPR013083">
    <property type="entry name" value="Znf_RING/FYVE/PHD"/>
</dbReference>
<dbReference type="Pfam" id="PF25100">
    <property type="entry name" value="DUF7809"/>
    <property type="match status" value="1"/>
</dbReference>
<evidence type="ECO:0000256" key="3">
    <source>
        <dbReference type="PROSITE-ProRule" id="PRU00175"/>
    </source>
</evidence>
<dbReference type="PROSITE" id="PS50089">
    <property type="entry name" value="ZF_RING_2"/>
    <property type="match status" value="1"/>
</dbReference>
<keyword evidence="2" id="KW-0862">Zinc</keyword>
<proteinExistence type="predicted"/>
<dbReference type="InterPro" id="IPR001841">
    <property type="entry name" value="Znf_RING"/>
</dbReference>
<evidence type="ECO:0000259" key="5">
    <source>
        <dbReference type="PROSITE" id="PS50089"/>
    </source>
</evidence>
<feature type="coiled-coil region" evidence="4">
    <location>
        <begin position="330"/>
        <end position="371"/>
    </location>
</feature>
<sequence length="462" mass="53205">MSEYELRLKEFSKLSKEGIIEKFRALIPFTLDASQNDFLDAVLMQSMKAPRSDWFSDILLCYSVSNAMISLMDKITDENPDLFLPRGEDSNEPITVRVFEDGDQQFLMKSEVFNTKSESEESFTLSAITMEKLLTNHESEIHNIEFIRYPITRANHRASPIQAPSGSFYVLAIDFFFDFLRGFIHGQRIFQKITPTDVSGFLQNMSAFGTMFYASEISDIDRIMSFPSKDVRDIQEDGFTIEDVKNELANLGLKWRFPEIQNYAEAVYSEVDKRKKGSVLRTCDLFDAVEHCQLNCILKIDDSLKKFVHSQKGCHRVYGFKCEDCAAEKSKKREEKLSILEKELNELKMSHQKTLEEVQELQQKNLRLSVRNETNEVKLKQLTEKLAQSKLSIDEGRYSTPCTSSASPLKIQCLICEKSIESGEDQIIRCPLCKRRSHSKCAINWLKEHQQCPACNGELPKY</sequence>
<evidence type="ECO:0000256" key="4">
    <source>
        <dbReference type="SAM" id="Coils"/>
    </source>
</evidence>
<organism evidence="6 7">
    <name type="scientific">Caenorhabditis nigoni</name>
    <dbReference type="NCBI Taxonomy" id="1611254"/>
    <lineage>
        <taxon>Eukaryota</taxon>
        <taxon>Metazoa</taxon>
        <taxon>Ecdysozoa</taxon>
        <taxon>Nematoda</taxon>
        <taxon>Chromadorea</taxon>
        <taxon>Rhabditida</taxon>
        <taxon>Rhabditina</taxon>
        <taxon>Rhabditomorpha</taxon>
        <taxon>Rhabditoidea</taxon>
        <taxon>Rhabditidae</taxon>
        <taxon>Peloderinae</taxon>
        <taxon>Caenorhabditis</taxon>
    </lineage>
</organism>
<keyword evidence="4" id="KW-0175">Coiled coil</keyword>
<dbReference type="InterPro" id="IPR056711">
    <property type="entry name" value="DUF7809"/>
</dbReference>
<dbReference type="GO" id="GO:0008270">
    <property type="term" value="F:zinc ion binding"/>
    <property type="evidence" value="ECO:0007669"/>
    <property type="project" value="UniProtKB-KW"/>
</dbReference>
<dbReference type="EMBL" id="PDUG01000002">
    <property type="protein sequence ID" value="PIC43745.1"/>
    <property type="molecule type" value="Genomic_DNA"/>
</dbReference>
<keyword evidence="1 3" id="KW-0863">Zinc-finger</keyword>